<evidence type="ECO:0000313" key="6">
    <source>
        <dbReference type="Proteomes" id="UP000524451"/>
    </source>
</evidence>
<dbReference type="EMBL" id="VZUI01004190">
    <property type="protein sequence ID" value="NXU96372.1"/>
    <property type="molecule type" value="Genomic_DNA"/>
</dbReference>
<evidence type="ECO:0000256" key="3">
    <source>
        <dbReference type="SAM" id="MobiDB-lite"/>
    </source>
</evidence>
<feature type="domain" description="MH2" evidence="4">
    <location>
        <begin position="38"/>
        <end position="134"/>
    </location>
</feature>
<dbReference type="PANTHER" id="PTHR13703">
    <property type="entry name" value="SMAD"/>
    <property type="match status" value="1"/>
</dbReference>
<dbReference type="PANTHER" id="PTHR13703:SF68">
    <property type="entry name" value="MOTHERS AGAINST DECAPENTAPLEGIC HOMOLOG"/>
    <property type="match status" value="1"/>
</dbReference>
<dbReference type="InterPro" id="IPR013790">
    <property type="entry name" value="Dwarfin"/>
</dbReference>
<dbReference type="GO" id="GO:0030154">
    <property type="term" value="P:cell differentiation"/>
    <property type="evidence" value="ECO:0007669"/>
    <property type="project" value="TreeGrafter"/>
</dbReference>
<dbReference type="SUPFAM" id="SSF49879">
    <property type="entry name" value="SMAD/FHA domain"/>
    <property type="match status" value="1"/>
</dbReference>
<feature type="compositionally biased region" description="Pro residues" evidence="3">
    <location>
        <begin position="1"/>
        <end position="12"/>
    </location>
</feature>
<gene>
    <name evidence="5" type="primary">Smad4_1</name>
    <name evidence="5" type="ORF">CETCET_R16046</name>
</gene>
<dbReference type="InterPro" id="IPR001132">
    <property type="entry name" value="SMAD_dom_Dwarfin-type"/>
</dbReference>
<dbReference type="Proteomes" id="UP000524451">
    <property type="component" value="Unassembled WGS sequence"/>
</dbReference>
<dbReference type="Pfam" id="PF03166">
    <property type="entry name" value="MH2"/>
    <property type="match status" value="1"/>
</dbReference>
<protein>
    <submittedName>
        <fullName evidence="5">SMAD4 protein</fullName>
    </submittedName>
</protein>
<dbReference type="AlphaFoldDB" id="A0A7L3Q0S2"/>
<evidence type="ECO:0000259" key="4">
    <source>
        <dbReference type="PROSITE" id="PS51076"/>
    </source>
</evidence>
<dbReference type="GO" id="GO:0009653">
    <property type="term" value="P:anatomical structure morphogenesis"/>
    <property type="evidence" value="ECO:0007669"/>
    <property type="project" value="TreeGrafter"/>
</dbReference>
<dbReference type="GO" id="GO:0000978">
    <property type="term" value="F:RNA polymerase II cis-regulatory region sequence-specific DNA binding"/>
    <property type="evidence" value="ECO:0007669"/>
    <property type="project" value="TreeGrafter"/>
</dbReference>
<organism evidence="5 6">
    <name type="scientific">Cettia cetti</name>
    <dbReference type="NCBI Taxonomy" id="68486"/>
    <lineage>
        <taxon>Eukaryota</taxon>
        <taxon>Metazoa</taxon>
        <taxon>Chordata</taxon>
        <taxon>Craniata</taxon>
        <taxon>Vertebrata</taxon>
        <taxon>Euteleostomi</taxon>
        <taxon>Archelosauria</taxon>
        <taxon>Archosauria</taxon>
        <taxon>Dinosauria</taxon>
        <taxon>Saurischia</taxon>
        <taxon>Theropoda</taxon>
        <taxon>Coelurosauria</taxon>
        <taxon>Aves</taxon>
        <taxon>Neognathae</taxon>
        <taxon>Neoaves</taxon>
        <taxon>Telluraves</taxon>
        <taxon>Australaves</taxon>
        <taxon>Passeriformes</taxon>
        <taxon>Sylvioidea</taxon>
        <taxon>Sylviidae</taxon>
        <taxon>Acrocephalinae</taxon>
        <taxon>Cettia</taxon>
    </lineage>
</organism>
<feature type="non-terminal residue" evidence="5">
    <location>
        <position position="134"/>
    </location>
</feature>
<dbReference type="GO" id="GO:0030509">
    <property type="term" value="P:BMP signaling pathway"/>
    <property type="evidence" value="ECO:0007669"/>
    <property type="project" value="TreeGrafter"/>
</dbReference>
<keyword evidence="1" id="KW-0805">Transcription regulation</keyword>
<dbReference type="PROSITE" id="PS51076">
    <property type="entry name" value="MH2"/>
    <property type="match status" value="1"/>
</dbReference>
<dbReference type="GO" id="GO:0070411">
    <property type="term" value="F:I-SMAD binding"/>
    <property type="evidence" value="ECO:0007669"/>
    <property type="project" value="TreeGrafter"/>
</dbReference>
<comment type="caution">
    <text evidence="5">The sequence shown here is derived from an EMBL/GenBank/DDBJ whole genome shotgun (WGS) entry which is preliminary data.</text>
</comment>
<dbReference type="InterPro" id="IPR008984">
    <property type="entry name" value="SMAD_FHA_dom_sf"/>
</dbReference>
<proteinExistence type="predicted"/>
<dbReference type="Gene3D" id="2.60.200.10">
    <property type="match status" value="1"/>
</dbReference>
<feature type="non-terminal residue" evidence="5">
    <location>
        <position position="1"/>
    </location>
</feature>
<name>A0A7L3Q0S2_9SYLV</name>
<dbReference type="GO" id="GO:0071144">
    <property type="term" value="C:heteromeric SMAD protein complex"/>
    <property type="evidence" value="ECO:0007669"/>
    <property type="project" value="TreeGrafter"/>
</dbReference>
<accession>A0A7L3Q0S2</accession>
<feature type="region of interest" description="Disordered" evidence="3">
    <location>
        <begin position="1"/>
        <end position="20"/>
    </location>
</feature>
<dbReference type="GO" id="GO:0060395">
    <property type="term" value="P:SMAD protein signal transduction"/>
    <property type="evidence" value="ECO:0007669"/>
    <property type="project" value="TreeGrafter"/>
</dbReference>
<reference evidence="5 6" key="1">
    <citation type="submission" date="2019-09" db="EMBL/GenBank/DDBJ databases">
        <title>Bird 10,000 Genomes (B10K) Project - Family phase.</title>
        <authorList>
            <person name="Zhang G."/>
        </authorList>
    </citation>
    <scope>NUCLEOTIDE SEQUENCE [LARGE SCALE GENOMIC DNA]</scope>
    <source>
        <strain evidence="5">OUT-0056</strain>
        <tissue evidence="5">Blood</tissue>
    </source>
</reference>
<dbReference type="GO" id="GO:0000981">
    <property type="term" value="F:DNA-binding transcription factor activity, RNA polymerase II-specific"/>
    <property type="evidence" value="ECO:0007669"/>
    <property type="project" value="TreeGrafter"/>
</dbReference>
<sequence>GTRSPPQPPQHPPNHCWSPHHNHTLQPPVSTHPGPEFWCSIAYFEQDVQVGEIFKVPWSCPRVVVDGYVDPSGGARFCLGQLSNVQRCAASERARASTWTGRRAEPPGTPCTRCTPEHTSRCLTCASATGRCSS</sequence>
<evidence type="ECO:0000256" key="1">
    <source>
        <dbReference type="ARBA" id="ARBA00023015"/>
    </source>
</evidence>
<keyword evidence="6" id="KW-1185">Reference proteome</keyword>
<dbReference type="InterPro" id="IPR017855">
    <property type="entry name" value="SMAD-like_dom_sf"/>
</dbReference>
<evidence type="ECO:0000256" key="2">
    <source>
        <dbReference type="ARBA" id="ARBA00023163"/>
    </source>
</evidence>
<evidence type="ECO:0000313" key="5">
    <source>
        <dbReference type="EMBL" id="NXU96372.1"/>
    </source>
</evidence>
<keyword evidence="2" id="KW-0804">Transcription</keyword>
<dbReference type="SMART" id="SM00524">
    <property type="entry name" value="DWB"/>
    <property type="match status" value="1"/>
</dbReference>